<proteinExistence type="predicted"/>
<evidence type="ECO:0000313" key="1">
    <source>
        <dbReference type="EMBL" id="KAL0929573.1"/>
    </source>
</evidence>
<dbReference type="EMBL" id="VUJX02000016">
    <property type="protein sequence ID" value="KAL0929573.1"/>
    <property type="molecule type" value="Genomic_DNA"/>
</dbReference>
<keyword evidence="2" id="KW-1185">Reference proteome</keyword>
<name>A0ACC3YCI8_COLTU</name>
<keyword evidence="1" id="KW-0503">Monooxygenase</keyword>
<gene>
    <name evidence="1" type="ORF">CTRU02_215472</name>
</gene>
<protein>
    <submittedName>
        <fullName evidence="1">Cyclopentanone monooxygenase</fullName>
    </submittedName>
</protein>
<comment type="caution">
    <text evidence="1">The sequence shown here is derived from an EMBL/GenBank/DDBJ whole genome shotgun (WGS) entry which is preliminary data.</text>
</comment>
<evidence type="ECO:0000313" key="2">
    <source>
        <dbReference type="Proteomes" id="UP000805649"/>
    </source>
</evidence>
<sequence>MADYQIGSEHPQSLTSDFVIVGAGFSGCYALHKIRELGYSAKILEAGSDFGGVWHVNKYPGARVDSDTPSYQFSLPKVWETFNFEERFPGHEEIRRYFAHVDITLGLRKDTIFNSRVDEVKYDSKSKRWLFRTEKGQRIESRFAIFACGSFNKPYIPAFPNLNAFRGLLIHPSAWPEGVKLDGKKIGIIGQGASGLQLVQELAKQDILLTVFIREPCHTLPMQQRRLLYRESEELKNYYDGIFSKAKFGSSSAIGYNQNSDFYHQASDSDRVALYERLWDRGGFGLTLSNYRDIMYDKTANSSLYEFWMRKTRARMSNPEKMDIVAPLKQSQWFGAKRVNLEMDYYEMLDRPNVKLVNLKKTPLKSFSRNGVVTEGHDSTLDHHELDVVILATGYDSVTGSLLGMNIHDRHGVRLEEKWKDGISTYLGMLVPEMPNAFLLYGPQGPTTQTNAPSFIELQVDWIANLLKRMRDESIDFVEPSQESCRLWTKQVNNAFEPTLFRESTAWWTGANIEGKKVEPLVFFGGVQRWWQECQSSLKDWSKFCVSGM</sequence>
<accession>A0ACC3YCI8</accession>
<organism evidence="1 2">
    <name type="scientific">Colletotrichum truncatum</name>
    <name type="common">Anthracnose fungus</name>
    <name type="synonym">Colletotrichum capsici</name>
    <dbReference type="NCBI Taxonomy" id="5467"/>
    <lineage>
        <taxon>Eukaryota</taxon>
        <taxon>Fungi</taxon>
        <taxon>Dikarya</taxon>
        <taxon>Ascomycota</taxon>
        <taxon>Pezizomycotina</taxon>
        <taxon>Sordariomycetes</taxon>
        <taxon>Hypocreomycetidae</taxon>
        <taxon>Glomerellales</taxon>
        <taxon>Glomerellaceae</taxon>
        <taxon>Colletotrichum</taxon>
        <taxon>Colletotrichum truncatum species complex</taxon>
    </lineage>
</organism>
<keyword evidence="1" id="KW-0560">Oxidoreductase</keyword>
<reference evidence="1 2" key="1">
    <citation type="journal article" date="2020" name="Phytopathology">
        <title>Genome Sequence Resources of Colletotrichum truncatum, C. plurivorum, C. musicola, and C. sojae: Four Species Pathogenic to Soybean (Glycine max).</title>
        <authorList>
            <person name="Rogerio F."/>
            <person name="Boufleur T.R."/>
            <person name="Ciampi-Guillardi M."/>
            <person name="Sukno S.A."/>
            <person name="Thon M.R."/>
            <person name="Massola Junior N.S."/>
            <person name="Baroncelli R."/>
        </authorList>
    </citation>
    <scope>NUCLEOTIDE SEQUENCE [LARGE SCALE GENOMIC DNA]</scope>
    <source>
        <strain evidence="1 2">CMES1059</strain>
    </source>
</reference>
<dbReference type="Proteomes" id="UP000805649">
    <property type="component" value="Unassembled WGS sequence"/>
</dbReference>